<gene>
    <name evidence="2" type="ORF">Pme01_28840</name>
</gene>
<dbReference type="Proteomes" id="UP000599074">
    <property type="component" value="Unassembled WGS sequence"/>
</dbReference>
<comment type="caution">
    <text evidence="2">The sequence shown here is derived from an EMBL/GenBank/DDBJ whole genome shotgun (WGS) entry which is preliminary data.</text>
</comment>
<keyword evidence="3" id="KW-1185">Reference proteome</keyword>
<reference evidence="2" key="1">
    <citation type="submission" date="2021-01" db="EMBL/GenBank/DDBJ databases">
        <title>Whole genome shotgun sequence of Planosporangium mesophilum NBRC 109066.</title>
        <authorList>
            <person name="Komaki H."/>
            <person name="Tamura T."/>
        </authorList>
    </citation>
    <scope>NUCLEOTIDE SEQUENCE</scope>
    <source>
        <strain evidence="2">NBRC 109066</strain>
    </source>
</reference>
<evidence type="ECO:0000313" key="3">
    <source>
        <dbReference type="Proteomes" id="UP000599074"/>
    </source>
</evidence>
<name>A0A8J3X0G6_9ACTN</name>
<evidence type="ECO:0000256" key="1">
    <source>
        <dbReference type="SAM" id="MobiDB-lite"/>
    </source>
</evidence>
<protein>
    <submittedName>
        <fullName evidence="2">Uncharacterized protein</fullName>
    </submittedName>
</protein>
<accession>A0A8J3X0G6</accession>
<dbReference type="AlphaFoldDB" id="A0A8J3X0G6"/>
<feature type="region of interest" description="Disordered" evidence="1">
    <location>
        <begin position="35"/>
        <end position="107"/>
    </location>
</feature>
<evidence type="ECO:0000313" key="2">
    <source>
        <dbReference type="EMBL" id="GII23287.1"/>
    </source>
</evidence>
<sequence>MLYGRLTLTNQNGFLMVWDFSRPDTSEAFAANLHRTTGPPAVHGRQGEPPVPTTDNTIVGRTHRGMPPQVATSPAGDHSEHAAQAEQPSPASPTAEHHPVAAALDHVVGGPVVPAVSRSTGRTVH</sequence>
<proteinExistence type="predicted"/>
<dbReference type="EMBL" id="BOON01000027">
    <property type="protein sequence ID" value="GII23287.1"/>
    <property type="molecule type" value="Genomic_DNA"/>
</dbReference>
<feature type="compositionally biased region" description="Low complexity" evidence="1">
    <location>
        <begin position="84"/>
        <end position="94"/>
    </location>
</feature>
<organism evidence="2 3">
    <name type="scientific">Planosporangium mesophilum</name>
    <dbReference type="NCBI Taxonomy" id="689768"/>
    <lineage>
        <taxon>Bacteria</taxon>
        <taxon>Bacillati</taxon>
        <taxon>Actinomycetota</taxon>
        <taxon>Actinomycetes</taxon>
        <taxon>Micromonosporales</taxon>
        <taxon>Micromonosporaceae</taxon>
        <taxon>Planosporangium</taxon>
    </lineage>
</organism>